<keyword evidence="3" id="KW-1185">Reference proteome</keyword>
<evidence type="ECO:0000313" key="4">
    <source>
        <dbReference type="Proteomes" id="UP000435112"/>
    </source>
</evidence>
<proteinExistence type="predicted"/>
<comment type="caution">
    <text evidence="1">The sequence shown here is derived from an EMBL/GenBank/DDBJ whole genome shotgun (WGS) entry which is preliminary data.</text>
</comment>
<protein>
    <submittedName>
        <fullName evidence="1">Uncharacterized protein</fullName>
    </submittedName>
</protein>
<reference evidence="1 4" key="1">
    <citation type="submission" date="2018-09" db="EMBL/GenBank/DDBJ databases">
        <title>Genomic investigation of the strawberry pathogen Phytophthora fragariae indicates pathogenicity is determined by transcriptional variation in three key races.</title>
        <authorList>
            <person name="Adams T.M."/>
            <person name="Armitage A.D."/>
            <person name="Sobczyk M.K."/>
            <person name="Bates H.J."/>
            <person name="Dunwell J.M."/>
            <person name="Nellist C.F."/>
            <person name="Harrison R.J."/>
        </authorList>
    </citation>
    <scope>NUCLEOTIDE SEQUENCE [LARGE SCALE GENOMIC DNA]</scope>
    <source>
        <strain evidence="1 4">SCRP324</strain>
        <strain evidence="2 3">SCRP333</strain>
    </source>
</reference>
<sequence>MCSGGTRTQCSSSERTHVWNSPLPTALQEYITELFGTSSGSCHLQ</sequence>
<dbReference type="EMBL" id="QXFT01000014">
    <property type="protein sequence ID" value="KAE9359653.1"/>
    <property type="molecule type" value="Genomic_DNA"/>
</dbReference>
<dbReference type="Proteomes" id="UP000434957">
    <property type="component" value="Unassembled WGS sequence"/>
</dbReference>
<organism evidence="1 4">
    <name type="scientific">Phytophthora rubi</name>
    <dbReference type="NCBI Taxonomy" id="129364"/>
    <lineage>
        <taxon>Eukaryota</taxon>
        <taxon>Sar</taxon>
        <taxon>Stramenopiles</taxon>
        <taxon>Oomycota</taxon>
        <taxon>Peronosporomycetes</taxon>
        <taxon>Peronosporales</taxon>
        <taxon>Peronosporaceae</taxon>
        <taxon>Phytophthora</taxon>
    </lineage>
</organism>
<evidence type="ECO:0000313" key="2">
    <source>
        <dbReference type="EMBL" id="KAE9359653.1"/>
    </source>
</evidence>
<dbReference type="AlphaFoldDB" id="A0A6A3NWR8"/>
<accession>A0A6A3NWR8</accession>
<name>A0A6A3NWR8_9STRA</name>
<evidence type="ECO:0000313" key="3">
    <source>
        <dbReference type="Proteomes" id="UP000434957"/>
    </source>
</evidence>
<dbReference type="EMBL" id="QXFU01000002">
    <property type="protein sequence ID" value="KAE9049073.1"/>
    <property type="molecule type" value="Genomic_DNA"/>
</dbReference>
<gene>
    <name evidence="1" type="ORF">PR002_g76</name>
    <name evidence="2" type="ORF">PR003_g612</name>
</gene>
<dbReference type="Proteomes" id="UP000435112">
    <property type="component" value="Unassembled WGS sequence"/>
</dbReference>
<evidence type="ECO:0000313" key="1">
    <source>
        <dbReference type="EMBL" id="KAE9049073.1"/>
    </source>
</evidence>